<sequence>MASLEFCSKHNMVTYLEKMDGNTEFHQIMDFLTRNSIYYALTVSPIVSTSFVEQFWTTAKSRTVNNISYIDAIVAGKPVTISEAIFDTIQLMEYEGDLNTLTFNKALFSPQWKFLFHTMNHCISSKSTSWDHIPTALKDVPVPLDHFPVPTLTKKVLTFMVKNSKNFSGKDTPLFDSMLVQQTEDEGEASKRPSDSQPIPSPPHPSEDQPEIQPDPSSRPSPTPYIPDSIPEGSGGYKVHFYGSQRTAGASTADIHLGLLQVTAQAKEIKALKAQVKKLKKGVKPLITHHKA</sequence>
<comment type="caution">
    <text evidence="2">The sequence shown here is derived from an EMBL/GenBank/DDBJ whole genome shotgun (WGS) entry which is preliminary data.</text>
</comment>
<proteinExistence type="predicted"/>
<reference evidence="2" key="2">
    <citation type="submission" date="2022-01" db="EMBL/GenBank/DDBJ databases">
        <authorList>
            <person name="Yamashiro T."/>
            <person name="Shiraishi A."/>
            <person name="Satake H."/>
            <person name="Nakayama K."/>
        </authorList>
    </citation>
    <scope>NUCLEOTIDE SEQUENCE</scope>
</reference>
<keyword evidence="3" id="KW-1185">Reference proteome</keyword>
<reference evidence="2" key="1">
    <citation type="journal article" date="2022" name="Int. J. Mol. Sci.">
        <title>Draft Genome of Tanacetum Coccineum: Genomic Comparison of Closely Related Tanacetum-Family Plants.</title>
        <authorList>
            <person name="Yamashiro T."/>
            <person name="Shiraishi A."/>
            <person name="Nakayama K."/>
            <person name="Satake H."/>
        </authorList>
    </citation>
    <scope>NUCLEOTIDE SEQUENCE</scope>
</reference>
<evidence type="ECO:0000313" key="2">
    <source>
        <dbReference type="EMBL" id="GJT35773.1"/>
    </source>
</evidence>
<dbReference type="Proteomes" id="UP001151760">
    <property type="component" value="Unassembled WGS sequence"/>
</dbReference>
<protein>
    <submittedName>
        <fullName evidence="2">Uncharacterized protein</fullName>
    </submittedName>
</protein>
<organism evidence="2 3">
    <name type="scientific">Tanacetum coccineum</name>
    <dbReference type="NCBI Taxonomy" id="301880"/>
    <lineage>
        <taxon>Eukaryota</taxon>
        <taxon>Viridiplantae</taxon>
        <taxon>Streptophyta</taxon>
        <taxon>Embryophyta</taxon>
        <taxon>Tracheophyta</taxon>
        <taxon>Spermatophyta</taxon>
        <taxon>Magnoliopsida</taxon>
        <taxon>eudicotyledons</taxon>
        <taxon>Gunneridae</taxon>
        <taxon>Pentapetalae</taxon>
        <taxon>asterids</taxon>
        <taxon>campanulids</taxon>
        <taxon>Asterales</taxon>
        <taxon>Asteraceae</taxon>
        <taxon>Asteroideae</taxon>
        <taxon>Anthemideae</taxon>
        <taxon>Anthemidinae</taxon>
        <taxon>Tanacetum</taxon>
    </lineage>
</organism>
<evidence type="ECO:0000313" key="3">
    <source>
        <dbReference type="Proteomes" id="UP001151760"/>
    </source>
</evidence>
<name>A0ABQ5DBV7_9ASTR</name>
<dbReference type="EMBL" id="BQNB010015079">
    <property type="protein sequence ID" value="GJT35773.1"/>
    <property type="molecule type" value="Genomic_DNA"/>
</dbReference>
<feature type="region of interest" description="Disordered" evidence="1">
    <location>
        <begin position="182"/>
        <end position="230"/>
    </location>
</feature>
<accession>A0ABQ5DBV7</accession>
<evidence type="ECO:0000256" key="1">
    <source>
        <dbReference type="SAM" id="MobiDB-lite"/>
    </source>
</evidence>
<gene>
    <name evidence="2" type="ORF">Tco_0926192</name>
</gene>